<evidence type="ECO:0000256" key="3">
    <source>
        <dbReference type="ARBA" id="ARBA00023203"/>
    </source>
</evidence>
<evidence type="ECO:0000256" key="4">
    <source>
        <dbReference type="SAM" id="MobiDB-lite"/>
    </source>
</evidence>
<dbReference type="GO" id="GO:0003779">
    <property type="term" value="F:actin binding"/>
    <property type="evidence" value="ECO:0007669"/>
    <property type="project" value="UniProtKB-KW"/>
</dbReference>
<dbReference type="Pfam" id="PF00651">
    <property type="entry name" value="BTB"/>
    <property type="match status" value="1"/>
</dbReference>
<feature type="region of interest" description="Disordered" evidence="4">
    <location>
        <begin position="14"/>
        <end position="47"/>
    </location>
</feature>
<gene>
    <name evidence="6" type="ORF">BV898_15988</name>
</gene>
<dbReference type="InterPro" id="IPR000210">
    <property type="entry name" value="BTB/POZ_dom"/>
</dbReference>
<dbReference type="InterPro" id="IPR011333">
    <property type="entry name" value="SKP1/BTB/POZ_sf"/>
</dbReference>
<evidence type="ECO:0000256" key="1">
    <source>
        <dbReference type="ARBA" id="ARBA00022441"/>
    </source>
</evidence>
<dbReference type="SMART" id="SM00225">
    <property type="entry name" value="BTB"/>
    <property type="match status" value="1"/>
</dbReference>
<dbReference type="PANTHER" id="PTHR24412">
    <property type="entry name" value="KELCH PROTEIN"/>
    <property type="match status" value="1"/>
</dbReference>
<keyword evidence="1" id="KW-0880">Kelch repeat</keyword>
<evidence type="ECO:0000313" key="7">
    <source>
        <dbReference type="Proteomes" id="UP000192578"/>
    </source>
</evidence>
<dbReference type="Pfam" id="PF07707">
    <property type="entry name" value="BACK"/>
    <property type="match status" value="1"/>
</dbReference>
<name>A0A9X6NDW9_HYPEX</name>
<keyword evidence="7" id="KW-1185">Reference proteome</keyword>
<keyword evidence="3" id="KW-0009">Actin-binding</keyword>
<comment type="caution">
    <text evidence="6">The sequence shown here is derived from an EMBL/GenBank/DDBJ whole genome shotgun (WGS) entry which is preliminary data.</text>
</comment>
<evidence type="ECO:0000256" key="2">
    <source>
        <dbReference type="ARBA" id="ARBA00022737"/>
    </source>
</evidence>
<keyword evidence="2" id="KW-0677">Repeat</keyword>
<dbReference type="SUPFAM" id="SSF54695">
    <property type="entry name" value="POZ domain"/>
    <property type="match status" value="1"/>
</dbReference>
<dbReference type="Proteomes" id="UP000192578">
    <property type="component" value="Unassembled WGS sequence"/>
</dbReference>
<dbReference type="Gene3D" id="1.25.40.420">
    <property type="match status" value="1"/>
</dbReference>
<proteinExistence type="predicted"/>
<evidence type="ECO:0000313" key="6">
    <source>
        <dbReference type="EMBL" id="OWA51509.1"/>
    </source>
</evidence>
<dbReference type="Gene3D" id="3.30.710.10">
    <property type="entry name" value="Potassium Channel Kv1.1, Chain A"/>
    <property type="match status" value="1"/>
</dbReference>
<dbReference type="FunFam" id="3.30.710.10:FF:000001">
    <property type="entry name" value="Kelch-like family member 20"/>
    <property type="match status" value="1"/>
</dbReference>
<dbReference type="EMBL" id="MTYJ01000230">
    <property type="protein sequence ID" value="OWA51509.1"/>
    <property type="molecule type" value="Genomic_DNA"/>
</dbReference>
<dbReference type="SMART" id="SM00875">
    <property type="entry name" value="BACK"/>
    <property type="match status" value="1"/>
</dbReference>
<dbReference type="OrthoDB" id="45365at2759"/>
<organism evidence="6 7">
    <name type="scientific">Hypsibius exemplaris</name>
    <name type="common">Freshwater tardigrade</name>
    <dbReference type="NCBI Taxonomy" id="2072580"/>
    <lineage>
        <taxon>Eukaryota</taxon>
        <taxon>Metazoa</taxon>
        <taxon>Ecdysozoa</taxon>
        <taxon>Tardigrada</taxon>
        <taxon>Eutardigrada</taxon>
        <taxon>Parachela</taxon>
        <taxon>Hypsibioidea</taxon>
        <taxon>Hypsibiidae</taxon>
        <taxon>Hypsibius</taxon>
    </lineage>
</organism>
<dbReference type="PANTHER" id="PTHR24412:SF401">
    <property type="entry name" value="FI11917P"/>
    <property type="match status" value="1"/>
</dbReference>
<dbReference type="PROSITE" id="PS50097">
    <property type="entry name" value="BTB"/>
    <property type="match status" value="1"/>
</dbReference>
<dbReference type="InterPro" id="IPR011705">
    <property type="entry name" value="BACK"/>
</dbReference>
<protein>
    <submittedName>
        <fullName evidence="6">Kelch-like ECH-associated protein 1</fullName>
    </submittedName>
</protein>
<reference evidence="7" key="1">
    <citation type="submission" date="2017-01" db="EMBL/GenBank/DDBJ databases">
        <title>Comparative genomics of anhydrobiosis in the tardigrade Hypsibius dujardini.</title>
        <authorList>
            <person name="Yoshida Y."/>
            <person name="Koutsovoulos G."/>
            <person name="Laetsch D."/>
            <person name="Stevens L."/>
            <person name="Kumar S."/>
            <person name="Horikawa D."/>
            <person name="Ishino K."/>
            <person name="Komine S."/>
            <person name="Tomita M."/>
            <person name="Blaxter M."/>
            <person name="Arakawa K."/>
        </authorList>
    </citation>
    <scope>NUCLEOTIDE SEQUENCE [LARGE SCALE GENOMIC DNA]</scope>
    <source>
        <strain evidence="7">Z151</strain>
    </source>
</reference>
<accession>A0A9X6NDW9</accession>
<dbReference type="FunFam" id="1.25.40.420:FF:000001">
    <property type="entry name" value="Kelch-like family member 12"/>
    <property type="match status" value="1"/>
</dbReference>
<evidence type="ECO:0000259" key="5">
    <source>
        <dbReference type="PROSITE" id="PS50097"/>
    </source>
</evidence>
<feature type="domain" description="BTB" evidence="5">
    <location>
        <begin position="208"/>
        <end position="275"/>
    </location>
</feature>
<sequence>MNYSHLRADVVGSPHHVHHYHPLDNRPSTSGSDERMTHRDHVHHHHHCLPASAVAATESEQPMQVCEDVEMKDLAIPHGCSEDCSACRELSHVVDMSLRCKPPPVPPVVLVGRLPDATVVNACPVDSSFHKTQERPPFGCRGRGQHPSQSCVGPICFRRRKTPTSENVNDAGASDDPPTKIHCKNVQYPCDAFLVMNDLRKSSGHTLCDVKLQAGRHIFPAHRIVLAAASSYFRAMFTMGMKEASEDIVRMEKICPRILGKLIDFCYTSEITIGEKFVCKILPAAVMLQMQHVIDCCCHFLESQLDPCNALGIADFANQHGCTSLTKTAREFIDKHFADVSESEEFLQQSVCQLINLIKRDELVVKSESEVYNAVMLWIKYDEKNRRPHLEDIVYVVRCYFLSPDFLEQQLKSCEVLKSHPNCRQRSVKVLTGRVYAAGGGSAYSTQALGLVPRGHVLADADAVAYLSQWSLRGFCSRPSSTWPVDAAPSRKATRTRLPWTRTTRFPTLGGPAAQCLWRGVARGRRPRQPILRGRRCRCRRPSIDREKRYNPNDETWSPIADMSRARLGLGVASLNRLL</sequence>
<dbReference type="AlphaFoldDB" id="A0A9X6NDW9"/>